<dbReference type="RefSeq" id="WP_072723842.1">
    <property type="nucleotide sequence ID" value="NZ_FQXH01000007.1"/>
</dbReference>
<dbReference type="Pfam" id="PF12685">
    <property type="entry name" value="SpoIIIAH"/>
    <property type="match status" value="1"/>
</dbReference>
<reference evidence="3" key="1">
    <citation type="submission" date="2016-11" db="EMBL/GenBank/DDBJ databases">
        <authorList>
            <person name="Varghese N."/>
            <person name="Submissions S."/>
        </authorList>
    </citation>
    <scope>NUCLEOTIDE SEQUENCE [LARGE SCALE GENOMIC DNA]</scope>
    <source>
        <strain evidence="3">DSM 15285</strain>
    </source>
</reference>
<dbReference type="InterPro" id="IPR024232">
    <property type="entry name" value="SpoIIIAH"/>
</dbReference>
<organism evidence="2 3">
    <name type="scientific">Tepidibacter thalassicus DSM 15285</name>
    <dbReference type="NCBI Taxonomy" id="1123350"/>
    <lineage>
        <taxon>Bacteria</taxon>
        <taxon>Bacillati</taxon>
        <taxon>Bacillota</taxon>
        <taxon>Clostridia</taxon>
        <taxon>Peptostreptococcales</taxon>
        <taxon>Peptostreptococcaceae</taxon>
        <taxon>Tepidibacter</taxon>
    </lineage>
</organism>
<accession>A0A1M5Q5R2</accession>
<name>A0A1M5Q5R2_9FIRM</name>
<feature type="transmembrane region" description="Helical" evidence="1">
    <location>
        <begin position="12"/>
        <end position="32"/>
    </location>
</feature>
<dbReference type="OrthoDB" id="1707181at2"/>
<dbReference type="EMBL" id="FQXH01000007">
    <property type="protein sequence ID" value="SHH08853.1"/>
    <property type="molecule type" value="Genomic_DNA"/>
</dbReference>
<keyword evidence="1" id="KW-0472">Membrane</keyword>
<keyword evidence="1" id="KW-0812">Transmembrane</keyword>
<dbReference type="STRING" id="1123350.SAMN02744040_00787"/>
<keyword evidence="1" id="KW-1133">Transmembrane helix</keyword>
<protein>
    <submittedName>
        <fullName evidence="2">Stage III sporulation protein AH</fullName>
    </submittedName>
</protein>
<dbReference type="AlphaFoldDB" id="A0A1M5Q5R2"/>
<sequence>MKFNGRFFKSRNFVVFILVLMLVLVGTINYNLSKKSLLETSRELEEYEQSLLEDMDDENVAMDKEGAEEVSKENIENDGIKVVDSNKSEIEEKVKETSANITKEITSKENMQKDTYFIDMKLNREQKRGQLIEELDAIIKNPSSSQKSIDEASAMKLDLIKFREAESTIENLLIAKGFTDPIVYISKDNASVVVNKEKLNKQDVAKIFDIVYTQTKIPYENIKIMEYKR</sequence>
<dbReference type="InterPro" id="IPR038503">
    <property type="entry name" value="SpoIIIAH_sf"/>
</dbReference>
<dbReference type="Gene3D" id="1.10.287.4300">
    <property type="entry name" value="Stage III sporulation protein AH-like"/>
    <property type="match status" value="1"/>
</dbReference>
<evidence type="ECO:0000313" key="2">
    <source>
        <dbReference type="EMBL" id="SHH08853.1"/>
    </source>
</evidence>
<gene>
    <name evidence="2" type="ORF">SAMN02744040_00787</name>
</gene>
<proteinExistence type="predicted"/>
<evidence type="ECO:0000313" key="3">
    <source>
        <dbReference type="Proteomes" id="UP000242520"/>
    </source>
</evidence>
<dbReference type="Proteomes" id="UP000242520">
    <property type="component" value="Unassembled WGS sequence"/>
</dbReference>
<evidence type="ECO:0000256" key="1">
    <source>
        <dbReference type="SAM" id="Phobius"/>
    </source>
</evidence>
<keyword evidence="3" id="KW-1185">Reference proteome</keyword>